<reference evidence="1 2" key="1">
    <citation type="journal article" date="2019" name="Sci. Rep.">
        <title>A high-quality genome of Eragrostis curvula grass provides insights into Poaceae evolution and supports new strategies to enhance forage quality.</title>
        <authorList>
            <person name="Carballo J."/>
            <person name="Santos B.A.C.M."/>
            <person name="Zappacosta D."/>
            <person name="Garbus I."/>
            <person name="Selva J.P."/>
            <person name="Gallo C.A."/>
            <person name="Diaz A."/>
            <person name="Albertini E."/>
            <person name="Caccamo M."/>
            <person name="Echenique V."/>
        </authorList>
    </citation>
    <scope>NUCLEOTIDE SEQUENCE [LARGE SCALE GENOMIC DNA]</scope>
    <source>
        <strain evidence="2">cv. Victoria</strain>
        <tissue evidence="1">Leaf</tissue>
    </source>
</reference>
<dbReference type="Proteomes" id="UP000324897">
    <property type="component" value="Chromosome 4"/>
</dbReference>
<dbReference type="AlphaFoldDB" id="A0A5J9VXW1"/>
<evidence type="ECO:0000313" key="2">
    <source>
        <dbReference type="Proteomes" id="UP000324897"/>
    </source>
</evidence>
<protein>
    <submittedName>
        <fullName evidence="1">Uncharacterized protein</fullName>
    </submittedName>
</protein>
<proteinExistence type="predicted"/>
<dbReference type="Gramene" id="TVU40184">
    <property type="protein sequence ID" value="TVU40184"/>
    <property type="gene ID" value="EJB05_13635"/>
</dbReference>
<comment type="caution">
    <text evidence="1">The sequence shown here is derived from an EMBL/GenBank/DDBJ whole genome shotgun (WGS) entry which is preliminary data.</text>
</comment>
<accession>A0A5J9VXW1</accession>
<organism evidence="1 2">
    <name type="scientific">Eragrostis curvula</name>
    <name type="common">weeping love grass</name>
    <dbReference type="NCBI Taxonomy" id="38414"/>
    <lineage>
        <taxon>Eukaryota</taxon>
        <taxon>Viridiplantae</taxon>
        <taxon>Streptophyta</taxon>
        <taxon>Embryophyta</taxon>
        <taxon>Tracheophyta</taxon>
        <taxon>Spermatophyta</taxon>
        <taxon>Magnoliopsida</taxon>
        <taxon>Liliopsida</taxon>
        <taxon>Poales</taxon>
        <taxon>Poaceae</taxon>
        <taxon>PACMAD clade</taxon>
        <taxon>Chloridoideae</taxon>
        <taxon>Eragrostideae</taxon>
        <taxon>Eragrostidinae</taxon>
        <taxon>Eragrostis</taxon>
    </lineage>
</organism>
<keyword evidence="2" id="KW-1185">Reference proteome</keyword>
<evidence type="ECO:0000313" key="1">
    <source>
        <dbReference type="EMBL" id="TVU40184.1"/>
    </source>
</evidence>
<gene>
    <name evidence="1" type="ORF">EJB05_13635</name>
</gene>
<feature type="non-terminal residue" evidence="1">
    <location>
        <position position="1"/>
    </location>
</feature>
<name>A0A5J9VXW1_9POAL</name>
<sequence>MSQRMRAASGASSSSHARTVLLLIDCPQCFIPTIRLVSRQPETYGQVFYKCENNSKISIVVADFS</sequence>
<dbReference type="EMBL" id="RWGY01000007">
    <property type="protein sequence ID" value="TVU40184.1"/>
    <property type="molecule type" value="Genomic_DNA"/>
</dbReference>